<dbReference type="InterPro" id="IPR000524">
    <property type="entry name" value="Tscrpt_reg_HTH_GntR"/>
</dbReference>
<gene>
    <name evidence="5" type="ORF">SAMN04488075_2490</name>
</gene>
<name>A0A1H6MT35_9RHOB</name>
<evidence type="ECO:0000313" key="5">
    <source>
        <dbReference type="EMBL" id="SEI05150.1"/>
    </source>
</evidence>
<reference evidence="6" key="1">
    <citation type="submission" date="2016-10" db="EMBL/GenBank/DDBJ databases">
        <authorList>
            <person name="Varghese N."/>
            <person name="Submissions S."/>
        </authorList>
    </citation>
    <scope>NUCLEOTIDE SEQUENCE [LARGE SCALE GENOMIC DNA]</scope>
    <source>
        <strain evidence="6">DSM 11593</strain>
    </source>
</reference>
<feature type="domain" description="HTH gntR-type" evidence="4">
    <location>
        <begin position="13"/>
        <end position="80"/>
    </location>
</feature>
<dbReference type="PANTHER" id="PTHR43537:SF49">
    <property type="entry name" value="TRANSCRIPTIONAL REGULATORY PROTEIN"/>
    <property type="match status" value="1"/>
</dbReference>
<dbReference type="InterPro" id="IPR036388">
    <property type="entry name" value="WH-like_DNA-bd_sf"/>
</dbReference>
<evidence type="ECO:0000256" key="1">
    <source>
        <dbReference type="ARBA" id="ARBA00023015"/>
    </source>
</evidence>
<dbReference type="SMART" id="SM00345">
    <property type="entry name" value="HTH_GNTR"/>
    <property type="match status" value="1"/>
</dbReference>
<sequence>MTVLHNGLIMAAERPAFLIRDALLDRFLAGQFAQGERLNEQRLAQEFNVSRTPLREALQLLSASGLVRLEHRRGAFVHYPSLEELVEMFEFMADVEALCGRYAAQRIDEPALERLRDTVTACETAVADGDLAGYFDANRDFHRMIYDASGNSFLAAEAERLLNRLAPFRRTQLQARGRMQQSLAEHREIFDAIAARDAERAAATLRPHVALQGNRFNDLVVSYRRVQQGK</sequence>
<dbReference type="SMART" id="SM00895">
    <property type="entry name" value="FCD"/>
    <property type="match status" value="1"/>
</dbReference>
<proteinExistence type="predicted"/>
<evidence type="ECO:0000259" key="4">
    <source>
        <dbReference type="PROSITE" id="PS50949"/>
    </source>
</evidence>
<dbReference type="Gene3D" id="1.20.120.530">
    <property type="entry name" value="GntR ligand-binding domain-like"/>
    <property type="match status" value="1"/>
</dbReference>
<evidence type="ECO:0000313" key="6">
    <source>
        <dbReference type="Proteomes" id="UP000199125"/>
    </source>
</evidence>
<evidence type="ECO:0000256" key="3">
    <source>
        <dbReference type="ARBA" id="ARBA00023163"/>
    </source>
</evidence>
<organism evidence="5 6">
    <name type="scientific">Paracoccus alkenifer</name>
    <dbReference type="NCBI Taxonomy" id="65735"/>
    <lineage>
        <taxon>Bacteria</taxon>
        <taxon>Pseudomonadati</taxon>
        <taxon>Pseudomonadota</taxon>
        <taxon>Alphaproteobacteria</taxon>
        <taxon>Rhodobacterales</taxon>
        <taxon>Paracoccaceae</taxon>
        <taxon>Paracoccus</taxon>
    </lineage>
</organism>
<dbReference type="SUPFAM" id="SSF48008">
    <property type="entry name" value="GntR ligand-binding domain-like"/>
    <property type="match status" value="1"/>
</dbReference>
<dbReference type="InterPro" id="IPR011711">
    <property type="entry name" value="GntR_C"/>
</dbReference>
<evidence type="ECO:0000256" key="2">
    <source>
        <dbReference type="ARBA" id="ARBA00023125"/>
    </source>
</evidence>
<dbReference type="AlphaFoldDB" id="A0A1H6MT35"/>
<dbReference type="GO" id="GO:0003677">
    <property type="term" value="F:DNA binding"/>
    <property type="evidence" value="ECO:0007669"/>
    <property type="project" value="UniProtKB-KW"/>
</dbReference>
<dbReference type="InterPro" id="IPR008920">
    <property type="entry name" value="TF_FadR/GntR_C"/>
</dbReference>
<dbReference type="InterPro" id="IPR036390">
    <property type="entry name" value="WH_DNA-bd_sf"/>
</dbReference>
<protein>
    <submittedName>
        <fullName evidence="5">Transcriptional regulator, GntR family</fullName>
    </submittedName>
</protein>
<dbReference type="SUPFAM" id="SSF46785">
    <property type="entry name" value="Winged helix' DNA-binding domain"/>
    <property type="match status" value="1"/>
</dbReference>
<dbReference type="EMBL" id="FNXG01000004">
    <property type="protein sequence ID" value="SEI05150.1"/>
    <property type="molecule type" value="Genomic_DNA"/>
</dbReference>
<keyword evidence="1" id="KW-0805">Transcription regulation</keyword>
<dbReference type="Gene3D" id="1.10.10.10">
    <property type="entry name" value="Winged helix-like DNA-binding domain superfamily/Winged helix DNA-binding domain"/>
    <property type="match status" value="1"/>
</dbReference>
<dbReference type="Pfam" id="PF00392">
    <property type="entry name" value="GntR"/>
    <property type="match status" value="1"/>
</dbReference>
<keyword evidence="6" id="KW-1185">Reference proteome</keyword>
<keyword evidence="3" id="KW-0804">Transcription</keyword>
<dbReference type="STRING" id="65735.SAMN04488075_2490"/>
<dbReference type="CDD" id="cd07377">
    <property type="entry name" value="WHTH_GntR"/>
    <property type="match status" value="1"/>
</dbReference>
<dbReference type="PANTHER" id="PTHR43537">
    <property type="entry name" value="TRANSCRIPTIONAL REGULATOR, GNTR FAMILY"/>
    <property type="match status" value="1"/>
</dbReference>
<dbReference type="GO" id="GO:0003700">
    <property type="term" value="F:DNA-binding transcription factor activity"/>
    <property type="evidence" value="ECO:0007669"/>
    <property type="project" value="InterPro"/>
</dbReference>
<dbReference type="Proteomes" id="UP000199125">
    <property type="component" value="Unassembled WGS sequence"/>
</dbReference>
<dbReference type="PROSITE" id="PS50949">
    <property type="entry name" value="HTH_GNTR"/>
    <property type="match status" value="1"/>
</dbReference>
<accession>A0A1H6MT35</accession>
<dbReference type="RefSeq" id="WP_245728817.1">
    <property type="nucleotide sequence ID" value="NZ_FNXG01000004.1"/>
</dbReference>
<keyword evidence="2" id="KW-0238">DNA-binding</keyword>
<dbReference type="Pfam" id="PF07729">
    <property type="entry name" value="FCD"/>
    <property type="match status" value="1"/>
</dbReference>
<dbReference type="PRINTS" id="PR00035">
    <property type="entry name" value="HTHGNTR"/>
</dbReference>